<evidence type="ECO:0000313" key="1">
    <source>
        <dbReference type="EMBL" id="TKC87853.1"/>
    </source>
</evidence>
<name>A0A4U1I3M8_9BURK</name>
<dbReference type="RefSeq" id="WP_136896117.1">
    <property type="nucleotide sequence ID" value="NZ_SWJE01000008.1"/>
</dbReference>
<sequence length="99" mass="10439">MRTAHIELASALAKDPSNSEAFMLRQDLTSREGARDAALSAARNCAAQHMWNCAWHNAGKALSIDSSSSEAHAMVRRSIVDSGAINLPPGPGPDMPDGP</sequence>
<accession>A0A4U1I3M8</accession>
<keyword evidence="2" id="KW-1185">Reference proteome</keyword>
<organism evidence="1 2">
    <name type="scientific">Trinickia terrae</name>
    <dbReference type="NCBI Taxonomy" id="2571161"/>
    <lineage>
        <taxon>Bacteria</taxon>
        <taxon>Pseudomonadati</taxon>
        <taxon>Pseudomonadota</taxon>
        <taxon>Betaproteobacteria</taxon>
        <taxon>Burkholderiales</taxon>
        <taxon>Burkholderiaceae</taxon>
        <taxon>Trinickia</taxon>
    </lineage>
</organism>
<dbReference type="EMBL" id="SWJE01000008">
    <property type="protein sequence ID" value="TKC87853.1"/>
    <property type="molecule type" value="Genomic_DNA"/>
</dbReference>
<comment type="caution">
    <text evidence="1">The sequence shown here is derived from an EMBL/GenBank/DDBJ whole genome shotgun (WGS) entry which is preliminary data.</text>
</comment>
<dbReference type="OrthoDB" id="9128660at2"/>
<gene>
    <name evidence="1" type="ORF">FAZ69_16420</name>
</gene>
<proteinExistence type="predicted"/>
<dbReference type="Proteomes" id="UP000305539">
    <property type="component" value="Unassembled WGS sequence"/>
</dbReference>
<evidence type="ECO:0000313" key="2">
    <source>
        <dbReference type="Proteomes" id="UP000305539"/>
    </source>
</evidence>
<protein>
    <submittedName>
        <fullName evidence="1">Uncharacterized protein</fullName>
    </submittedName>
</protein>
<reference evidence="1 2" key="1">
    <citation type="submission" date="2019-04" db="EMBL/GenBank/DDBJ databases">
        <title>Trinickia sp. 7GSK02, isolated from subtropical forest soil.</title>
        <authorList>
            <person name="Gao Z.-H."/>
            <person name="Qiu L.-H."/>
        </authorList>
    </citation>
    <scope>NUCLEOTIDE SEQUENCE [LARGE SCALE GENOMIC DNA]</scope>
    <source>
        <strain evidence="1 2">7GSK02</strain>
    </source>
</reference>
<dbReference type="AlphaFoldDB" id="A0A4U1I3M8"/>